<protein>
    <submittedName>
        <fullName evidence="4">Uncharacterized protein</fullName>
    </submittedName>
</protein>
<reference evidence="6" key="3">
    <citation type="journal article" date="2019" name="Int. J. Syst. Evol. Microbiol.">
        <title>The Global Catalogue of Microorganisms (GCM) 10K type strain sequencing project: providing services to taxonomists for standard genome sequencing and annotation.</title>
        <authorList>
            <consortium name="The Broad Institute Genomics Platform"/>
            <consortium name="The Broad Institute Genome Sequencing Center for Infectious Disease"/>
            <person name="Wu L."/>
            <person name="Ma J."/>
        </authorList>
    </citation>
    <scope>NUCLEOTIDE SEQUENCE [LARGE SCALE GENOMIC DNA]</scope>
    <source>
        <strain evidence="6">JCM 10664</strain>
    </source>
</reference>
<evidence type="ECO:0000313" key="3">
    <source>
        <dbReference type="EMBL" id="GAA0513660.1"/>
    </source>
</evidence>
<evidence type="ECO:0000313" key="4">
    <source>
        <dbReference type="EMBL" id="GGI70576.1"/>
    </source>
</evidence>
<organism evidence="4 5">
    <name type="scientific">Saccharopolyspora thermophila</name>
    <dbReference type="NCBI Taxonomy" id="89367"/>
    <lineage>
        <taxon>Bacteria</taxon>
        <taxon>Bacillati</taxon>
        <taxon>Actinomycetota</taxon>
        <taxon>Actinomycetes</taxon>
        <taxon>Pseudonocardiales</taxon>
        <taxon>Pseudonocardiaceae</taxon>
        <taxon>Saccharopolyspora</taxon>
    </lineage>
</organism>
<keyword evidence="6" id="KW-1185">Reference proteome</keyword>
<dbReference type="EMBL" id="BAAAHC010000005">
    <property type="protein sequence ID" value="GAA0513660.1"/>
    <property type="molecule type" value="Genomic_DNA"/>
</dbReference>
<evidence type="ECO:0000313" key="5">
    <source>
        <dbReference type="Proteomes" id="UP000597989"/>
    </source>
</evidence>
<evidence type="ECO:0000313" key="6">
    <source>
        <dbReference type="Proteomes" id="UP001500220"/>
    </source>
</evidence>
<keyword evidence="1" id="KW-0175">Coiled coil</keyword>
<evidence type="ECO:0000256" key="2">
    <source>
        <dbReference type="SAM" id="MobiDB-lite"/>
    </source>
</evidence>
<reference evidence="4" key="4">
    <citation type="submission" date="2020-09" db="EMBL/GenBank/DDBJ databases">
        <authorList>
            <person name="Sun Q."/>
            <person name="Zhou Y."/>
        </authorList>
    </citation>
    <scope>NUCLEOTIDE SEQUENCE</scope>
    <source>
        <strain evidence="4">CGMCC 4.7206</strain>
    </source>
</reference>
<dbReference type="AlphaFoldDB" id="A0A917JJA1"/>
<evidence type="ECO:0000256" key="1">
    <source>
        <dbReference type="SAM" id="Coils"/>
    </source>
</evidence>
<dbReference type="Proteomes" id="UP001500220">
    <property type="component" value="Unassembled WGS sequence"/>
</dbReference>
<comment type="caution">
    <text evidence="4">The sequence shown here is derived from an EMBL/GenBank/DDBJ whole genome shotgun (WGS) entry which is preliminary data.</text>
</comment>
<reference evidence="3" key="1">
    <citation type="journal article" date="2014" name="Int. J. Syst. Evol. Microbiol.">
        <title>Complete genome of a new Firmicutes species belonging to the dominant human colonic microbiota ('Ruminococcus bicirculans') reveals two chromosomes and a selective capacity to utilize plant glucans.</title>
        <authorList>
            <consortium name="NISC Comparative Sequencing Program"/>
            <person name="Wegmann U."/>
            <person name="Louis P."/>
            <person name="Goesmann A."/>
            <person name="Henrissat B."/>
            <person name="Duncan S.H."/>
            <person name="Flint H.J."/>
        </authorList>
    </citation>
    <scope>NUCLEOTIDE SEQUENCE</scope>
    <source>
        <strain evidence="3">JCM 10664</strain>
    </source>
</reference>
<dbReference type="EMBL" id="BMMT01000001">
    <property type="protein sequence ID" value="GGI70576.1"/>
    <property type="molecule type" value="Genomic_DNA"/>
</dbReference>
<feature type="region of interest" description="Disordered" evidence="2">
    <location>
        <begin position="1"/>
        <end position="36"/>
    </location>
</feature>
<proteinExistence type="predicted"/>
<feature type="coiled-coil region" evidence="1">
    <location>
        <begin position="90"/>
        <end position="119"/>
    </location>
</feature>
<reference evidence="3" key="5">
    <citation type="submission" date="2023-12" db="EMBL/GenBank/DDBJ databases">
        <authorList>
            <person name="Sun Q."/>
            <person name="Inoue M."/>
        </authorList>
    </citation>
    <scope>NUCLEOTIDE SEQUENCE</scope>
    <source>
        <strain evidence="3">JCM 10664</strain>
    </source>
</reference>
<name>A0A917JJA1_9PSEU</name>
<feature type="compositionally biased region" description="Low complexity" evidence="2">
    <location>
        <begin position="16"/>
        <end position="25"/>
    </location>
</feature>
<gene>
    <name evidence="3" type="ORF">GCM10009545_14750</name>
    <name evidence="4" type="ORF">GCM10011581_04460</name>
</gene>
<reference evidence="4 5" key="2">
    <citation type="journal article" date="2014" name="Int. J. Syst. Evol. Microbiol.">
        <title>Complete genome sequence of Corynebacterium casei LMG S-19264T (=DSM 44701T), isolated from a smear-ripened cheese.</title>
        <authorList>
            <consortium name="US DOE Joint Genome Institute (JGI-PGF)"/>
            <person name="Walter F."/>
            <person name="Albersmeier A."/>
            <person name="Kalinowski J."/>
            <person name="Ruckert C."/>
        </authorList>
    </citation>
    <scope>NUCLEOTIDE SEQUENCE [LARGE SCALE GENOMIC DNA]</scope>
    <source>
        <strain evidence="4 5">CGMCC 4.7206</strain>
    </source>
</reference>
<dbReference type="Proteomes" id="UP000597989">
    <property type="component" value="Unassembled WGS sequence"/>
</dbReference>
<accession>A0A917JJA1</accession>
<sequence>MRHPAVAGHASRRAARSSVVQRDAAPTAACRAQHPGGSNIRFAFRVRFAYPVPNPRRHTERTTVGKGTIKVKKKCCRSRPPCKSCPIVVLRDLLREAKAQEVKKAQKKARKEAKKKKSAT</sequence>